<sequence length="130" mass="14304">MACARRPMEVNGLPEEMILVDWVFEKWRQGTILETCDPKLGGDYVLEEMELVLKLGLICSHSNPAARPSMRQVMQFLDGDAILPDILIDSAGVGMVVMGSEAPNSFELSSYGKISVQSIYLDTALIALKL</sequence>
<protein>
    <submittedName>
        <fullName evidence="3">Uncharacterized protein</fullName>
    </submittedName>
</protein>
<accession>A0ABC8RB10</accession>
<organism evidence="3 4">
    <name type="scientific">Ilex paraguariensis</name>
    <name type="common">yerba mate</name>
    <dbReference type="NCBI Taxonomy" id="185542"/>
    <lineage>
        <taxon>Eukaryota</taxon>
        <taxon>Viridiplantae</taxon>
        <taxon>Streptophyta</taxon>
        <taxon>Embryophyta</taxon>
        <taxon>Tracheophyta</taxon>
        <taxon>Spermatophyta</taxon>
        <taxon>Magnoliopsida</taxon>
        <taxon>eudicotyledons</taxon>
        <taxon>Gunneridae</taxon>
        <taxon>Pentapetalae</taxon>
        <taxon>asterids</taxon>
        <taxon>campanulids</taxon>
        <taxon>Aquifoliales</taxon>
        <taxon>Aquifoliaceae</taxon>
        <taxon>Ilex</taxon>
    </lineage>
</organism>
<dbReference type="Proteomes" id="UP001642360">
    <property type="component" value="Unassembled WGS sequence"/>
</dbReference>
<dbReference type="Gene3D" id="1.10.510.10">
    <property type="entry name" value="Transferase(Phosphotransferase) domain 1"/>
    <property type="match status" value="1"/>
</dbReference>
<name>A0ABC8RB10_9AQUA</name>
<dbReference type="InterPro" id="IPR011009">
    <property type="entry name" value="Kinase-like_dom_sf"/>
</dbReference>
<evidence type="ECO:0000313" key="3">
    <source>
        <dbReference type="EMBL" id="CAK9142171.1"/>
    </source>
</evidence>
<gene>
    <name evidence="3" type="ORF">ILEXP_LOCUS9826</name>
</gene>
<keyword evidence="2" id="KW-0067">ATP-binding</keyword>
<evidence type="ECO:0000313" key="4">
    <source>
        <dbReference type="Proteomes" id="UP001642360"/>
    </source>
</evidence>
<dbReference type="AlphaFoldDB" id="A0ABC8RB10"/>
<evidence type="ECO:0000256" key="1">
    <source>
        <dbReference type="ARBA" id="ARBA00022741"/>
    </source>
</evidence>
<dbReference type="SUPFAM" id="SSF56112">
    <property type="entry name" value="Protein kinase-like (PK-like)"/>
    <property type="match status" value="1"/>
</dbReference>
<proteinExistence type="predicted"/>
<dbReference type="PANTHER" id="PTHR27007">
    <property type="match status" value="1"/>
</dbReference>
<comment type="caution">
    <text evidence="3">The sequence shown here is derived from an EMBL/GenBank/DDBJ whole genome shotgun (WGS) entry which is preliminary data.</text>
</comment>
<dbReference type="GO" id="GO:0005524">
    <property type="term" value="F:ATP binding"/>
    <property type="evidence" value="ECO:0007669"/>
    <property type="project" value="UniProtKB-KW"/>
</dbReference>
<reference evidence="3 4" key="1">
    <citation type="submission" date="2024-02" db="EMBL/GenBank/DDBJ databases">
        <authorList>
            <person name="Vignale AGUSTIN F."/>
            <person name="Sosa J E."/>
            <person name="Modenutti C."/>
        </authorList>
    </citation>
    <scope>NUCLEOTIDE SEQUENCE [LARGE SCALE GENOMIC DNA]</scope>
</reference>
<dbReference type="EMBL" id="CAUOFW020001203">
    <property type="protein sequence ID" value="CAK9142171.1"/>
    <property type="molecule type" value="Genomic_DNA"/>
</dbReference>
<dbReference type="InterPro" id="IPR050528">
    <property type="entry name" value="L-type_Lectin-RKs"/>
</dbReference>
<evidence type="ECO:0000256" key="2">
    <source>
        <dbReference type="ARBA" id="ARBA00022840"/>
    </source>
</evidence>
<keyword evidence="4" id="KW-1185">Reference proteome</keyword>
<keyword evidence="1" id="KW-0547">Nucleotide-binding</keyword>